<protein>
    <recommendedName>
        <fullName evidence="4">Auto-transporter adhesin head GIN domain-containing protein</fullName>
    </recommendedName>
</protein>
<gene>
    <name evidence="2" type="ORF">MKQ68_18615</name>
</gene>
<name>A0ABY6IXI9_9BACT</name>
<accession>A0ABY6IXI9</accession>
<evidence type="ECO:0008006" key="4">
    <source>
        <dbReference type="Google" id="ProtNLM"/>
    </source>
</evidence>
<sequence>MKKSNILLVIFCAMVPAGFILYNVLLAEAFAKGNGDRSPGYVALVTEQVNVTRLKPFHYIVVNGKLTDTDSTRYSYFLPQNEMLPVRIELGEMHAIEINEYLQKETSFHQVNDTLFVRFDGRKVLPGGGYYSLRIVSPDISGMKLYNYNYSITNFSLADTSVLAARDATVDISVFQGNRAMKIDMERNVKVTLPDYHAGPAHLFYSMGPGCQLHLFEKYAGHLQAGQLDSSSTTVFTGSASFVNKHLATITQ</sequence>
<evidence type="ECO:0000313" key="3">
    <source>
        <dbReference type="Proteomes" id="UP001162741"/>
    </source>
</evidence>
<organism evidence="2 3">
    <name type="scientific">Chitinophaga horti</name>
    <dbReference type="NCBI Taxonomy" id="2920382"/>
    <lineage>
        <taxon>Bacteria</taxon>
        <taxon>Pseudomonadati</taxon>
        <taxon>Bacteroidota</taxon>
        <taxon>Chitinophagia</taxon>
        <taxon>Chitinophagales</taxon>
        <taxon>Chitinophagaceae</taxon>
        <taxon>Chitinophaga</taxon>
    </lineage>
</organism>
<keyword evidence="3" id="KW-1185">Reference proteome</keyword>
<dbReference type="Proteomes" id="UP001162741">
    <property type="component" value="Chromosome"/>
</dbReference>
<keyword evidence="1" id="KW-0472">Membrane</keyword>
<feature type="transmembrane region" description="Helical" evidence="1">
    <location>
        <begin position="6"/>
        <end position="27"/>
    </location>
</feature>
<dbReference type="RefSeq" id="WP_264280426.1">
    <property type="nucleotide sequence ID" value="NZ_CP107006.1"/>
</dbReference>
<proteinExistence type="predicted"/>
<keyword evidence="1" id="KW-1133">Transmembrane helix</keyword>
<dbReference type="EMBL" id="CP107006">
    <property type="protein sequence ID" value="UYQ92104.1"/>
    <property type="molecule type" value="Genomic_DNA"/>
</dbReference>
<keyword evidence="1" id="KW-0812">Transmembrane</keyword>
<reference evidence="2" key="1">
    <citation type="submission" date="2022-10" db="EMBL/GenBank/DDBJ databases">
        <title>Chitinophaga sp. nov., isolated from soil.</title>
        <authorList>
            <person name="Jeon C.O."/>
        </authorList>
    </citation>
    <scope>NUCLEOTIDE SEQUENCE</scope>
    <source>
        <strain evidence="2">R8</strain>
    </source>
</reference>
<evidence type="ECO:0000256" key="1">
    <source>
        <dbReference type="SAM" id="Phobius"/>
    </source>
</evidence>
<evidence type="ECO:0000313" key="2">
    <source>
        <dbReference type="EMBL" id="UYQ92104.1"/>
    </source>
</evidence>